<protein>
    <submittedName>
        <fullName evidence="1">Uncharacterized protein</fullName>
    </submittedName>
</protein>
<dbReference type="EMBL" id="PHIG01000032">
    <property type="protein sequence ID" value="PJK29724.1"/>
    <property type="molecule type" value="Genomic_DNA"/>
</dbReference>
<dbReference type="AlphaFoldDB" id="A0A2M9G225"/>
<evidence type="ECO:0000313" key="2">
    <source>
        <dbReference type="Proteomes" id="UP000229498"/>
    </source>
</evidence>
<accession>A0A2M9G225</accession>
<gene>
    <name evidence="1" type="ORF">CVT23_11840</name>
</gene>
<keyword evidence="2" id="KW-1185">Reference proteome</keyword>
<sequence length="73" mass="7982">MLVGDDFLQDRLAVLVTQDDVEIAIEIAEIRFRFAPARLLGAAPGPGRTVRFRIALARIRVTALALTGPVRLV</sequence>
<comment type="caution">
    <text evidence="1">The sequence shown here is derived from an EMBL/GenBank/DDBJ whole genome shotgun (WGS) entry which is preliminary data.</text>
</comment>
<proteinExistence type="predicted"/>
<reference evidence="1 2" key="1">
    <citation type="submission" date="2017-11" db="EMBL/GenBank/DDBJ databases">
        <title>Draft genome sequence of Rhizobiales bacterium SY3-13.</title>
        <authorList>
            <person name="Sun C."/>
        </authorList>
    </citation>
    <scope>NUCLEOTIDE SEQUENCE [LARGE SCALE GENOMIC DNA]</scope>
    <source>
        <strain evidence="1 2">SY3-13</strain>
    </source>
</reference>
<organism evidence="1 2">
    <name type="scientific">Minwuia thermotolerans</name>
    <dbReference type="NCBI Taxonomy" id="2056226"/>
    <lineage>
        <taxon>Bacteria</taxon>
        <taxon>Pseudomonadati</taxon>
        <taxon>Pseudomonadota</taxon>
        <taxon>Alphaproteobacteria</taxon>
        <taxon>Minwuiales</taxon>
        <taxon>Minwuiaceae</taxon>
        <taxon>Minwuia</taxon>
    </lineage>
</organism>
<dbReference type="Proteomes" id="UP000229498">
    <property type="component" value="Unassembled WGS sequence"/>
</dbReference>
<evidence type="ECO:0000313" key="1">
    <source>
        <dbReference type="EMBL" id="PJK29724.1"/>
    </source>
</evidence>
<name>A0A2M9G225_9PROT</name>